<dbReference type="AlphaFoldDB" id="A0A6J4SRK1"/>
<organism evidence="1">
    <name type="scientific">uncultured Solirubrobacteraceae bacterium</name>
    <dbReference type="NCBI Taxonomy" id="1162706"/>
    <lineage>
        <taxon>Bacteria</taxon>
        <taxon>Bacillati</taxon>
        <taxon>Actinomycetota</taxon>
        <taxon>Thermoleophilia</taxon>
        <taxon>Solirubrobacterales</taxon>
        <taxon>Solirubrobacteraceae</taxon>
        <taxon>environmental samples</taxon>
    </lineage>
</organism>
<gene>
    <name evidence="1" type="ORF">AVDCRST_MAG13-2388</name>
</gene>
<sequence length="99" mass="10449">MPHDAETPEERLADLLAELPPAPTAWVDEAAALPRVRREADRLVALCEADAAFRAAVLADLEGALAGVGVEPTPELVAELRGRKNFSGVGEDPALPGVW</sequence>
<dbReference type="EMBL" id="CADCVO010000380">
    <property type="protein sequence ID" value="CAA9503322.1"/>
    <property type="molecule type" value="Genomic_DNA"/>
</dbReference>
<evidence type="ECO:0000313" key="1">
    <source>
        <dbReference type="EMBL" id="CAA9503322.1"/>
    </source>
</evidence>
<reference evidence="1" key="1">
    <citation type="submission" date="2020-02" db="EMBL/GenBank/DDBJ databases">
        <authorList>
            <person name="Meier V. D."/>
        </authorList>
    </citation>
    <scope>NUCLEOTIDE SEQUENCE</scope>
    <source>
        <strain evidence="1">AVDCRST_MAG13</strain>
    </source>
</reference>
<name>A0A6J4SRK1_9ACTN</name>
<accession>A0A6J4SRK1</accession>
<proteinExistence type="predicted"/>
<protein>
    <submittedName>
        <fullName evidence="1">Uncharacterized protein</fullName>
    </submittedName>
</protein>